<dbReference type="Pfam" id="PF00668">
    <property type="entry name" value="Condensation"/>
    <property type="match status" value="1"/>
</dbReference>
<protein>
    <recommendedName>
        <fullName evidence="1">Condensation domain-containing protein</fullName>
    </recommendedName>
</protein>
<keyword evidence="3" id="KW-1185">Reference proteome</keyword>
<dbReference type="EMBL" id="BLKG01000110">
    <property type="protein sequence ID" value="GFF95279.1"/>
    <property type="molecule type" value="Genomic_DNA"/>
</dbReference>
<dbReference type="PANTHER" id="PTHR45527:SF1">
    <property type="entry name" value="FATTY ACID SYNTHASE"/>
    <property type="match status" value="1"/>
</dbReference>
<evidence type="ECO:0000313" key="2">
    <source>
        <dbReference type="EMBL" id="GFF95279.1"/>
    </source>
</evidence>
<dbReference type="PANTHER" id="PTHR45527">
    <property type="entry name" value="NONRIBOSOMAL PEPTIDE SYNTHETASE"/>
    <property type="match status" value="1"/>
</dbReference>
<proteinExistence type="predicted"/>
<feature type="domain" description="Condensation" evidence="1">
    <location>
        <begin position="57"/>
        <end position="441"/>
    </location>
</feature>
<dbReference type="InterPro" id="IPR001242">
    <property type="entry name" value="Condensation_dom"/>
</dbReference>
<evidence type="ECO:0000313" key="3">
    <source>
        <dbReference type="Proteomes" id="UP000465266"/>
    </source>
</evidence>
<dbReference type="InterPro" id="IPR023213">
    <property type="entry name" value="CAT-like_dom_sf"/>
</dbReference>
<dbReference type="SUPFAM" id="SSF52777">
    <property type="entry name" value="CoA-dependent acyltransferases"/>
    <property type="match status" value="2"/>
</dbReference>
<accession>A0ABQ1BA66</accession>
<reference evidence="2 3" key="1">
    <citation type="submission" date="2020-01" db="EMBL/GenBank/DDBJ databases">
        <title>Draft genome sequence of Aspergillus udagawae IFM 53868.</title>
        <authorList>
            <person name="Takahashi H."/>
            <person name="Yaguchi T."/>
        </authorList>
    </citation>
    <scope>NUCLEOTIDE SEQUENCE [LARGE SCALE GENOMIC DNA]</scope>
    <source>
        <strain evidence="2 3">IFM 53868</strain>
    </source>
</reference>
<evidence type="ECO:0000259" key="1">
    <source>
        <dbReference type="Pfam" id="PF00668"/>
    </source>
</evidence>
<gene>
    <name evidence="2" type="ORF">IFM53868_07942</name>
</gene>
<comment type="caution">
    <text evidence="2">The sequence shown here is derived from an EMBL/GenBank/DDBJ whole genome shotgun (WGS) entry which is preliminary data.</text>
</comment>
<dbReference type="CDD" id="cd19542">
    <property type="entry name" value="CT_NRPS-like"/>
    <property type="match status" value="1"/>
</dbReference>
<dbReference type="Gene3D" id="3.30.559.10">
    <property type="entry name" value="Chloramphenicol acetyltransferase-like domain"/>
    <property type="match status" value="1"/>
</dbReference>
<dbReference type="Proteomes" id="UP000465266">
    <property type="component" value="Unassembled WGS sequence"/>
</dbReference>
<sequence>MYINNELIKLPVPLTDYQQVRDSITTDLPFSGDEVADILPTTALQRHYIREKQRTYFALRFPGLLDRTRLKASLQSLVQKHSILRTVFVPFQVTILQVILRHVEIQIDDVSRNDADFAAAVKMLCQQMSSAGDLCLTPRIQVTMVLGPHSQSALILPLSHAQYDDVGMSCLMEDLSSAYSNGLALGSGPTFADYLMHRAQLDRLAAIKHWHALLQFSSMTKLQTANDPSRHLSTTAINLRRTISPDDFPTSVSPSTVLKAAWSLVLARRTNAHDLVFCEMVNGRNIPMDHVDEVAGLCAGVVPVRVTLEPGCSVKDLLKQVQQQHIQSLEHSSIDFEEIAEQATSWPRGAAPDSIIQYLYRMPLTNSLRFGQLDGICEAFSPGYVPQSTYTTLCPGVDGTFVVTIWTASRLLSQHTAESLLDHTCKYYLYLLENPDQPVTELLDLRF</sequence>
<name>A0ABQ1BA66_9EURO</name>
<organism evidence="2 3">
    <name type="scientific">Aspergillus udagawae</name>
    <dbReference type="NCBI Taxonomy" id="91492"/>
    <lineage>
        <taxon>Eukaryota</taxon>
        <taxon>Fungi</taxon>
        <taxon>Dikarya</taxon>
        <taxon>Ascomycota</taxon>
        <taxon>Pezizomycotina</taxon>
        <taxon>Eurotiomycetes</taxon>
        <taxon>Eurotiomycetidae</taxon>
        <taxon>Eurotiales</taxon>
        <taxon>Aspergillaceae</taxon>
        <taxon>Aspergillus</taxon>
        <taxon>Aspergillus subgen. Fumigati</taxon>
    </lineage>
</organism>
<dbReference type="Gene3D" id="3.30.559.30">
    <property type="entry name" value="Nonribosomal peptide synthetase, condensation domain"/>
    <property type="match status" value="1"/>
</dbReference>